<feature type="domain" description="Apple" evidence="1">
    <location>
        <begin position="28"/>
        <end position="82"/>
    </location>
</feature>
<evidence type="ECO:0000259" key="1">
    <source>
        <dbReference type="Pfam" id="PF00024"/>
    </source>
</evidence>
<dbReference type="AlphaFoldDB" id="A0AAV5WE26"/>
<dbReference type="EMBL" id="BTSY01000005">
    <property type="protein sequence ID" value="GMT28182.1"/>
    <property type="molecule type" value="Genomic_DNA"/>
</dbReference>
<name>A0AAV5WE26_9BILA</name>
<feature type="non-terminal residue" evidence="2">
    <location>
        <position position="92"/>
    </location>
</feature>
<evidence type="ECO:0000313" key="2">
    <source>
        <dbReference type="EMBL" id="GMT28182.1"/>
    </source>
</evidence>
<feature type="non-terminal residue" evidence="2">
    <location>
        <position position="1"/>
    </location>
</feature>
<comment type="caution">
    <text evidence="2">The sequence shown here is derived from an EMBL/GenBank/DDBJ whole genome shotgun (WGS) entry which is preliminary data.</text>
</comment>
<proteinExistence type="predicted"/>
<dbReference type="SUPFAM" id="SSF57414">
    <property type="entry name" value="Hairpin loop containing domain-like"/>
    <property type="match status" value="1"/>
</dbReference>
<gene>
    <name evidence="2" type="ORF">PFISCL1PPCAC_19479</name>
</gene>
<dbReference type="InterPro" id="IPR003609">
    <property type="entry name" value="Pan_app"/>
</dbReference>
<dbReference type="Pfam" id="PF00024">
    <property type="entry name" value="PAN_1"/>
    <property type="match status" value="1"/>
</dbReference>
<accession>A0AAV5WE26</accession>
<keyword evidence="3" id="KW-1185">Reference proteome</keyword>
<sequence>QERYVVDQCFEEKSNCYLIDASPLERRIGLTAIECLRFCSRVKGCLAASFASTLSICDIYNIRNGTGTANLVQLLGYIYYEPKVTDVEKCMS</sequence>
<reference evidence="2" key="1">
    <citation type="submission" date="2023-10" db="EMBL/GenBank/DDBJ databases">
        <title>Genome assembly of Pristionchus species.</title>
        <authorList>
            <person name="Yoshida K."/>
            <person name="Sommer R.J."/>
        </authorList>
    </citation>
    <scope>NUCLEOTIDE SEQUENCE</scope>
    <source>
        <strain evidence="2">RS5133</strain>
    </source>
</reference>
<evidence type="ECO:0000313" key="3">
    <source>
        <dbReference type="Proteomes" id="UP001432322"/>
    </source>
</evidence>
<dbReference type="Proteomes" id="UP001432322">
    <property type="component" value="Unassembled WGS sequence"/>
</dbReference>
<protein>
    <recommendedName>
        <fullName evidence="1">Apple domain-containing protein</fullName>
    </recommendedName>
</protein>
<organism evidence="2 3">
    <name type="scientific">Pristionchus fissidentatus</name>
    <dbReference type="NCBI Taxonomy" id="1538716"/>
    <lineage>
        <taxon>Eukaryota</taxon>
        <taxon>Metazoa</taxon>
        <taxon>Ecdysozoa</taxon>
        <taxon>Nematoda</taxon>
        <taxon>Chromadorea</taxon>
        <taxon>Rhabditida</taxon>
        <taxon>Rhabditina</taxon>
        <taxon>Diplogasteromorpha</taxon>
        <taxon>Diplogasteroidea</taxon>
        <taxon>Neodiplogasteridae</taxon>
        <taxon>Pristionchus</taxon>
    </lineage>
</organism>